<feature type="transmembrane region" description="Helical" evidence="8">
    <location>
        <begin position="308"/>
        <end position="329"/>
    </location>
</feature>
<keyword evidence="3" id="KW-1003">Cell membrane</keyword>
<feature type="domain" description="Major facilitator superfamily (MFS) profile" evidence="9">
    <location>
        <begin position="40"/>
        <end position="425"/>
    </location>
</feature>
<comment type="caution">
    <text evidence="10">The sequence shown here is derived from an EMBL/GenBank/DDBJ whole genome shotgun (WGS) entry which is preliminary data.</text>
</comment>
<feature type="transmembrane region" description="Helical" evidence="8">
    <location>
        <begin position="165"/>
        <end position="192"/>
    </location>
</feature>
<reference evidence="10 11" key="1">
    <citation type="journal article" date="2019" name="Int. J. Syst. Evol. Microbiol.">
        <title>The Global Catalogue of Microorganisms (GCM) 10K type strain sequencing project: providing services to taxonomists for standard genome sequencing and annotation.</title>
        <authorList>
            <consortium name="The Broad Institute Genomics Platform"/>
            <consortium name="The Broad Institute Genome Sequencing Center for Infectious Disease"/>
            <person name="Wu L."/>
            <person name="Ma J."/>
        </authorList>
    </citation>
    <scope>NUCLEOTIDE SEQUENCE [LARGE SCALE GENOMIC DNA]</scope>
    <source>
        <strain evidence="10 11">JCM 16114</strain>
    </source>
</reference>
<evidence type="ECO:0000256" key="4">
    <source>
        <dbReference type="ARBA" id="ARBA00022692"/>
    </source>
</evidence>
<feature type="transmembrane region" description="Helical" evidence="8">
    <location>
        <begin position="198"/>
        <end position="218"/>
    </location>
</feature>
<sequence>MTAPSDEGTPTDGAPASPDTTPANGTPADEAPAGVLRTLRELPRSAIVLLFGIALNRMGSFVALFLVLYLTGIGYSPAQAGLVLTGFGAGSIVGTFVSGSATGRFGARTVIIWSMLLCSVATAALAAVTAIVPLLAISSVAGALGQMYRPAASTMLAELTPPQRLVMASAASRFGLNLGAAIGPLLGVWLAAAYSYQVVFVVNAVVSLLFAVVVLLVIPPAPRHRPTEDAPAAEDTARYRDLLRDRRFLLFLAGMFITAVAEVQYQSTLPLEVQQRGYPTALYGAVVALNGALVIFVELPLTTLIQRFSMRATVAAGCLLLGVGLGLFGLPFGPWIFVVGAVVWTLGEIISAPSIGAYPALAAPTPALRSRYIGALSTCQTAGWAVGPSIGTALFQYVGGAVWVMCAGLGVLACLGMRAGVRDPVVR</sequence>
<evidence type="ECO:0000313" key="11">
    <source>
        <dbReference type="Proteomes" id="UP001499843"/>
    </source>
</evidence>
<organism evidence="10 11">
    <name type="scientific">Nonomuraea monospora</name>
    <dbReference type="NCBI Taxonomy" id="568818"/>
    <lineage>
        <taxon>Bacteria</taxon>
        <taxon>Bacillati</taxon>
        <taxon>Actinomycetota</taxon>
        <taxon>Actinomycetes</taxon>
        <taxon>Streptosporangiales</taxon>
        <taxon>Streptosporangiaceae</taxon>
        <taxon>Nonomuraea</taxon>
    </lineage>
</organism>
<feature type="transmembrane region" description="Helical" evidence="8">
    <location>
        <begin position="248"/>
        <end position="265"/>
    </location>
</feature>
<evidence type="ECO:0000256" key="8">
    <source>
        <dbReference type="SAM" id="Phobius"/>
    </source>
</evidence>
<evidence type="ECO:0000256" key="6">
    <source>
        <dbReference type="ARBA" id="ARBA00023136"/>
    </source>
</evidence>
<dbReference type="InterPro" id="IPR050171">
    <property type="entry name" value="MFS_Transporters"/>
</dbReference>
<keyword evidence="6 8" id="KW-0472">Membrane</keyword>
<evidence type="ECO:0000259" key="9">
    <source>
        <dbReference type="PROSITE" id="PS50850"/>
    </source>
</evidence>
<feature type="transmembrane region" description="Helical" evidence="8">
    <location>
        <begin position="277"/>
        <end position="296"/>
    </location>
</feature>
<name>A0ABN3CC75_9ACTN</name>
<dbReference type="Gene3D" id="1.20.1250.20">
    <property type="entry name" value="MFS general substrate transporter like domains"/>
    <property type="match status" value="1"/>
</dbReference>
<dbReference type="InterPro" id="IPR036259">
    <property type="entry name" value="MFS_trans_sf"/>
</dbReference>
<keyword evidence="4 8" id="KW-0812">Transmembrane</keyword>
<feature type="region of interest" description="Disordered" evidence="7">
    <location>
        <begin position="1"/>
        <end position="30"/>
    </location>
</feature>
<dbReference type="EMBL" id="BAAAQX010000004">
    <property type="protein sequence ID" value="GAA2206651.1"/>
    <property type="molecule type" value="Genomic_DNA"/>
</dbReference>
<dbReference type="InterPro" id="IPR011701">
    <property type="entry name" value="MFS"/>
</dbReference>
<evidence type="ECO:0000313" key="10">
    <source>
        <dbReference type="EMBL" id="GAA2206651.1"/>
    </source>
</evidence>
<feature type="transmembrane region" description="Helical" evidence="8">
    <location>
        <begin position="111"/>
        <end position="144"/>
    </location>
</feature>
<dbReference type="InterPro" id="IPR020846">
    <property type="entry name" value="MFS_dom"/>
</dbReference>
<feature type="transmembrane region" description="Helical" evidence="8">
    <location>
        <begin position="46"/>
        <end position="70"/>
    </location>
</feature>
<accession>A0ABN3CC75</accession>
<dbReference type="Pfam" id="PF07690">
    <property type="entry name" value="MFS_1"/>
    <property type="match status" value="1"/>
</dbReference>
<dbReference type="RefSeq" id="WP_344473051.1">
    <property type="nucleotide sequence ID" value="NZ_BAAAQX010000004.1"/>
</dbReference>
<keyword evidence="2" id="KW-0813">Transport</keyword>
<evidence type="ECO:0000256" key="1">
    <source>
        <dbReference type="ARBA" id="ARBA00004651"/>
    </source>
</evidence>
<proteinExistence type="predicted"/>
<dbReference type="PANTHER" id="PTHR23517:SF2">
    <property type="entry name" value="MULTIDRUG RESISTANCE PROTEIN MDTH"/>
    <property type="match status" value="1"/>
</dbReference>
<evidence type="ECO:0000256" key="3">
    <source>
        <dbReference type="ARBA" id="ARBA00022475"/>
    </source>
</evidence>
<dbReference type="PANTHER" id="PTHR23517">
    <property type="entry name" value="RESISTANCE PROTEIN MDTM, PUTATIVE-RELATED-RELATED"/>
    <property type="match status" value="1"/>
</dbReference>
<gene>
    <name evidence="10" type="ORF">GCM10009850_021090</name>
</gene>
<evidence type="ECO:0000256" key="2">
    <source>
        <dbReference type="ARBA" id="ARBA00022448"/>
    </source>
</evidence>
<feature type="transmembrane region" description="Helical" evidence="8">
    <location>
        <begin position="401"/>
        <end position="421"/>
    </location>
</feature>
<evidence type="ECO:0000256" key="7">
    <source>
        <dbReference type="SAM" id="MobiDB-lite"/>
    </source>
</evidence>
<dbReference type="Proteomes" id="UP001499843">
    <property type="component" value="Unassembled WGS sequence"/>
</dbReference>
<evidence type="ECO:0000256" key="5">
    <source>
        <dbReference type="ARBA" id="ARBA00022989"/>
    </source>
</evidence>
<keyword evidence="5 8" id="KW-1133">Transmembrane helix</keyword>
<dbReference type="PROSITE" id="PS50850">
    <property type="entry name" value="MFS"/>
    <property type="match status" value="1"/>
</dbReference>
<feature type="transmembrane region" description="Helical" evidence="8">
    <location>
        <begin position="82"/>
        <end position="99"/>
    </location>
</feature>
<keyword evidence="11" id="KW-1185">Reference proteome</keyword>
<dbReference type="SUPFAM" id="SSF103473">
    <property type="entry name" value="MFS general substrate transporter"/>
    <property type="match status" value="1"/>
</dbReference>
<protein>
    <submittedName>
        <fullName evidence="10">MFS transporter</fullName>
    </submittedName>
</protein>
<comment type="subcellular location">
    <subcellularLocation>
        <location evidence="1">Cell membrane</location>
        <topology evidence="1">Multi-pass membrane protein</topology>
    </subcellularLocation>
</comment>